<dbReference type="CDD" id="cd24008">
    <property type="entry name" value="ASKHA_NBD_GLK"/>
    <property type="match status" value="1"/>
</dbReference>
<reference evidence="5" key="1">
    <citation type="submission" date="2023-06" db="EMBL/GenBank/DDBJ databases">
        <authorList>
            <person name="Zhang S."/>
        </authorList>
    </citation>
    <scope>NUCLEOTIDE SEQUENCE</scope>
    <source>
        <strain evidence="5">SG2303</strain>
    </source>
</reference>
<dbReference type="HAMAP" id="MF_00524">
    <property type="entry name" value="Glucokinase"/>
    <property type="match status" value="1"/>
</dbReference>
<dbReference type="Pfam" id="PF02685">
    <property type="entry name" value="Glucokinase"/>
    <property type="match status" value="1"/>
</dbReference>
<dbReference type="GO" id="GO:0004340">
    <property type="term" value="F:glucokinase activity"/>
    <property type="evidence" value="ECO:0007669"/>
    <property type="project" value="UniProtKB-EC"/>
</dbReference>
<sequence length="328" mass="34809">MSIELSSRYPRLLADIGGTNARFALETAPGQWEQVTTVSCRDFPSLELAIRAYYAKAGVAQVAYAAIGIANPVVGDWVQMTNHHWAFSIEATRLALGLERLIVINDFTALALALPHLPERELIKVGGAEPWVGSPLALLGPGTGLGMSGLVPTGNGNGNGYVPLSGEGGHASFAPFDEREMAIWRYACTKYSHVSTERLLSGPGLELIYEALQYQAGETGDSLSAADITDRGLSGDCPRCRETLDVFCAILGTAASNLALMLGARGGVYIGGGIVPRLGDYFAHSPFRTRFEDKGRFSGYLAGIPVYVITTAYPAMYGVSAALNVALS</sequence>
<feature type="binding site" evidence="3">
    <location>
        <begin position="14"/>
        <end position="19"/>
    </location>
    <ligand>
        <name>ATP</name>
        <dbReference type="ChEBI" id="CHEBI:30616"/>
    </ligand>
</feature>
<organism evidence="5 6">
    <name type="scientific">Crenobacter oryzisoli</name>
    <dbReference type="NCBI Taxonomy" id="3056844"/>
    <lineage>
        <taxon>Bacteria</taxon>
        <taxon>Pseudomonadati</taxon>
        <taxon>Pseudomonadota</taxon>
        <taxon>Betaproteobacteria</taxon>
        <taxon>Neisseriales</taxon>
        <taxon>Neisseriaceae</taxon>
        <taxon>Crenobacter</taxon>
    </lineage>
</organism>
<keyword evidence="3" id="KW-0067">ATP-binding</keyword>
<evidence type="ECO:0000256" key="3">
    <source>
        <dbReference type="HAMAP-Rule" id="MF_00524"/>
    </source>
</evidence>
<dbReference type="SUPFAM" id="SSF53067">
    <property type="entry name" value="Actin-like ATPase domain"/>
    <property type="match status" value="1"/>
</dbReference>
<dbReference type="InterPro" id="IPR050201">
    <property type="entry name" value="Bacterial_glucokinase"/>
</dbReference>
<keyword evidence="3" id="KW-0547">Nucleotide-binding</keyword>
<evidence type="ECO:0000313" key="6">
    <source>
        <dbReference type="Proteomes" id="UP001168540"/>
    </source>
</evidence>
<keyword evidence="3" id="KW-0963">Cytoplasm</keyword>
<keyword evidence="6" id="KW-1185">Reference proteome</keyword>
<dbReference type="Gene3D" id="3.30.420.40">
    <property type="match status" value="1"/>
</dbReference>
<dbReference type="EC" id="2.7.1.2" evidence="3"/>
<dbReference type="NCBIfam" id="NF001416">
    <property type="entry name" value="PRK00292.1-3"/>
    <property type="match status" value="1"/>
</dbReference>
<dbReference type="Proteomes" id="UP001168540">
    <property type="component" value="Unassembled WGS sequence"/>
</dbReference>
<keyword evidence="2 3" id="KW-0418">Kinase</keyword>
<gene>
    <name evidence="3" type="primary">glk</name>
    <name evidence="5" type="ORF">QU481_20955</name>
</gene>
<proteinExistence type="inferred from homology"/>
<name>A0ABT7XU44_9NEIS</name>
<evidence type="ECO:0000256" key="2">
    <source>
        <dbReference type="ARBA" id="ARBA00022777"/>
    </source>
</evidence>
<accession>A0ABT7XU44</accession>
<comment type="caution">
    <text evidence="5">The sequence shown here is derived from an EMBL/GenBank/DDBJ whole genome shotgun (WGS) entry which is preliminary data.</text>
</comment>
<keyword evidence="1 3" id="KW-0808">Transferase</keyword>
<dbReference type="InterPro" id="IPR003836">
    <property type="entry name" value="Glucokinase"/>
</dbReference>
<dbReference type="PANTHER" id="PTHR47690">
    <property type="entry name" value="GLUCOKINASE"/>
    <property type="match status" value="1"/>
</dbReference>
<dbReference type="EMBL" id="JAUEDK010000061">
    <property type="protein sequence ID" value="MDN0077306.1"/>
    <property type="molecule type" value="Genomic_DNA"/>
</dbReference>
<evidence type="ECO:0000256" key="1">
    <source>
        <dbReference type="ARBA" id="ARBA00022679"/>
    </source>
</evidence>
<dbReference type="PANTHER" id="PTHR47690:SF1">
    <property type="entry name" value="GLUCOKINASE"/>
    <property type="match status" value="1"/>
</dbReference>
<dbReference type="NCBIfam" id="TIGR00749">
    <property type="entry name" value="glk"/>
    <property type="match status" value="1"/>
</dbReference>
<comment type="catalytic activity">
    <reaction evidence="3">
        <text>D-glucose + ATP = D-glucose 6-phosphate + ADP + H(+)</text>
        <dbReference type="Rhea" id="RHEA:17825"/>
        <dbReference type="ChEBI" id="CHEBI:4167"/>
        <dbReference type="ChEBI" id="CHEBI:15378"/>
        <dbReference type="ChEBI" id="CHEBI:30616"/>
        <dbReference type="ChEBI" id="CHEBI:61548"/>
        <dbReference type="ChEBI" id="CHEBI:456216"/>
        <dbReference type="EC" id="2.7.1.2"/>
    </reaction>
</comment>
<dbReference type="InterPro" id="IPR043129">
    <property type="entry name" value="ATPase_NBD"/>
</dbReference>
<dbReference type="Gene3D" id="3.40.367.20">
    <property type="match status" value="1"/>
</dbReference>
<protein>
    <recommendedName>
        <fullName evidence="3">Glucokinase</fullName>
        <ecNumber evidence="3">2.7.1.2</ecNumber>
    </recommendedName>
    <alternativeName>
        <fullName evidence="3">Glucose kinase</fullName>
    </alternativeName>
</protein>
<keyword evidence="3" id="KW-0324">Glycolysis</keyword>
<comment type="subcellular location">
    <subcellularLocation>
        <location evidence="3">Cytoplasm</location>
    </subcellularLocation>
</comment>
<dbReference type="RefSeq" id="WP_289831955.1">
    <property type="nucleotide sequence ID" value="NZ_JAUEDK010000061.1"/>
</dbReference>
<comment type="similarity">
    <text evidence="3 4">Belongs to the bacterial glucokinase family.</text>
</comment>
<evidence type="ECO:0000256" key="4">
    <source>
        <dbReference type="RuleBase" id="RU004046"/>
    </source>
</evidence>
<evidence type="ECO:0000313" key="5">
    <source>
        <dbReference type="EMBL" id="MDN0077306.1"/>
    </source>
</evidence>